<dbReference type="RefSeq" id="XP_035342041.1">
    <property type="nucleotide sequence ID" value="XM_035486148.1"/>
</dbReference>
<dbReference type="OrthoDB" id="425354at2759"/>
<gene>
    <name evidence="1" type="ORF">TRUGW13939_02962</name>
</gene>
<name>A0A7H8QRV7_TALRU</name>
<proteinExistence type="predicted"/>
<dbReference type="KEGG" id="trg:TRUGW13939_02962"/>
<sequence length="207" mass="22653">MTSPGGAGVLNLGGNWVMDKAKSTGLDAVLTLQGIGWLTRKAVTASTVNLKITQGSHADTDGVESTEWITLEQVLTGGLRGAPEVRSLSWADFKHDDTLFGPVIVRSHYVPGAKKPDGRIYPVLEVQTQVDRFNIESWLTAAVITDQKTDNLEKAFMHDYICSVSTGWTAEQVWALETTEEGTLLTRKVAVVKGFSTETAHVFYKRQ</sequence>
<evidence type="ECO:0000313" key="2">
    <source>
        <dbReference type="Proteomes" id="UP000509510"/>
    </source>
</evidence>
<reference evidence="2" key="1">
    <citation type="submission" date="2020-06" db="EMBL/GenBank/DDBJ databases">
        <title>A chromosome-scale genome assembly of Talaromyces rugulosus W13939.</title>
        <authorList>
            <person name="Wang B."/>
            <person name="Guo L."/>
            <person name="Ye K."/>
            <person name="Wang L."/>
        </authorList>
    </citation>
    <scope>NUCLEOTIDE SEQUENCE [LARGE SCALE GENOMIC DNA]</scope>
    <source>
        <strain evidence="2">W13939</strain>
    </source>
</reference>
<dbReference type="PANTHER" id="PTHR38115">
    <property type="entry name" value="LIPOCALIN-LIKE DOMAIN-CONTAINING PROTEIN"/>
    <property type="match status" value="1"/>
</dbReference>
<protein>
    <submittedName>
        <fullName evidence="1">Uncharacterized protein</fullName>
    </submittedName>
</protein>
<organism evidence="1 2">
    <name type="scientific">Talaromyces rugulosus</name>
    <name type="common">Penicillium rugulosum</name>
    <dbReference type="NCBI Taxonomy" id="121627"/>
    <lineage>
        <taxon>Eukaryota</taxon>
        <taxon>Fungi</taxon>
        <taxon>Dikarya</taxon>
        <taxon>Ascomycota</taxon>
        <taxon>Pezizomycotina</taxon>
        <taxon>Eurotiomycetes</taxon>
        <taxon>Eurotiomycetidae</taxon>
        <taxon>Eurotiales</taxon>
        <taxon>Trichocomaceae</taxon>
        <taxon>Talaromyces</taxon>
        <taxon>Talaromyces sect. Islandici</taxon>
    </lineage>
</organism>
<dbReference type="Proteomes" id="UP000509510">
    <property type="component" value="Chromosome II"/>
</dbReference>
<evidence type="ECO:0000313" key="1">
    <source>
        <dbReference type="EMBL" id="QKX55863.1"/>
    </source>
</evidence>
<dbReference type="PANTHER" id="PTHR38115:SF1">
    <property type="entry name" value="LIPOCALIN-LIKE DOMAIN-CONTAINING PROTEIN"/>
    <property type="match status" value="1"/>
</dbReference>
<keyword evidence="2" id="KW-1185">Reference proteome</keyword>
<dbReference type="AlphaFoldDB" id="A0A7H8QRV7"/>
<dbReference type="InterPro" id="IPR053037">
    <property type="entry name" value="Pericyclase_pydY-like"/>
</dbReference>
<dbReference type="GeneID" id="55990468"/>
<dbReference type="EMBL" id="CP055899">
    <property type="protein sequence ID" value="QKX55863.1"/>
    <property type="molecule type" value="Genomic_DNA"/>
</dbReference>
<accession>A0A7H8QRV7</accession>